<proteinExistence type="predicted"/>
<name>A0A484RS71_9ZZZZ</name>
<gene>
    <name evidence="1" type="ORF">ANT2_3158</name>
    <name evidence="2" type="ORF">ANT3_3161</name>
</gene>
<dbReference type="AlphaFoldDB" id="A0A484RS71"/>
<accession>A0A484RS71</accession>
<dbReference type="EMBL" id="CAADIG010000041">
    <property type="protein sequence ID" value="VFR52300.1"/>
    <property type="molecule type" value="Genomic_DNA"/>
</dbReference>
<organism evidence="1">
    <name type="scientific">plant metagenome</name>
    <dbReference type="NCBI Taxonomy" id="1297885"/>
    <lineage>
        <taxon>unclassified sequences</taxon>
        <taxon>metagenomes</taxon>
        <taxon>organismal metagenomes</taxon>
    </lineage>
</organism>
<sequence length="993" mass="112363">MAFSPAKGLIPRSCCAAVRFSASPRSIISWVLYLKRASMTSSIHLHKELKKLDIRVRNQVRAIVSSEVGDAVRILNKLREKRSVSELVQIDNVLALYGNYSNLSMPELFPAHVETAENYRRLVVLPLEKSLALLDYISKIHRSKVASGVACFNKINSAIISKRFELASALVGSAVEVMGASHYILRKSALISVQKSEKSNVPEVDEILELAGIKNNNLISSSILNCFQEGQDFLSMKKSLLNLPDKGPANKFTRDMLRLAFHPHAVDSVDLAELIQSNLQSSFVDAVLMAKINQHIFDVSEYSNLQAVFGMLENTSSIEDIADQYTNEEEGEELFYKRSSAWLENISVVKYRTLQDSFYDFPESPYIKFSDSLMARVGAWVADIGLIDLPRTQMMTRHNIASLSRLESDGYTTRSSVFNYLIAKSEGYSEISEEGLIFLMGHTRDLSKTINPVYLRNLAACTSSPLSKLIYYLLIARKSKNERDDHQLRRVLQQLVLQSDKGGLPDFVAEVSGKSRAVAEYMYEVFTEDFIAKLSKIVETASQITETRAALHRFMGDMTGDKIYSDRARTILIDHQINKLRNEIDDNRIYVDASRFHEWINDELMRDLNAILTAMEIVNSPEQKEANPQILQIIRKCYDAFCESTVFGIASYLGRRIRHGTFRGHLYSSVINFAKATKYEPLLSEHQVSQIWASWQARYEEVIAEIIVERLHVESSGKKQALLKIGLEGAHKVDVANACAKTLWRDYSERKTSQAAPQILTEYCWRLLEVDLKSVNAFLKGKKQELLGADLLSQIKNSALRSDLAAVFVRDLTHHINDRLTTMYGWFKQPVSVSPKASLSLLFRAVVAEVQDTYSSFCVNQEYDQDQDIELVGGAYHVLYDAFYVVIYNAAKHGKVNGKVQRIFKLVNSDCGRKVAVNITISSEIKECESEEFVRSRLIVHSDDNFANAQVSEDRSGIRKLYQLACSDQNFFIEYLGCVNRQVVVSMSYSLEH</sequence>
<evidence type="ECO:0000313" key="1">
    <source>
        <dbReference type="EMBL" id="VFR52300.1"/>
    </source>
</evidence>
<dbReference type="EMBL" id="CAADID010000030">
    <property type="protein sequence ID" value="VFR78732.1"/>
    <property type="molecule type" value="Genomic_DNA"/>
</dbReference>
<protein>
    <submittedName>
        <fullName evidence="1">Putative orphan protein</fullName>
    </submittedName>
</protein>
<evidence type="ECO:0000313" key="2">
    <source>
        <dbReference type="EMBL" id="VFR78732.1"/>
    </source>
</evidence>
<reference evidence="1" key="1">
    <citation type="submission" date="2019-03" db="EMBL/GenBank/DDBJ databases">
        <authorList>
            <person name="Danneels B."/>
        </authorList>
    </citation>
    <scope>NUCLEOTIDE SEQUENCE</scope>
</reference>